<reference evidence="2" key="1">
    <citation type="submission" date="2020-08" db="EMBL/GenBank/DDBJ databases">
        <title>Multicomponent nature underlies the extraordinary mechanical properties of spider dragline silk.</title>
        <authorList>
            <person name="Kono N."/>
            <person name="Nakamura H."/>
            <person name="Mori M."/>
            <person name="Yoshida Y."/>
            <person name="Ohtoshi R."/>
            <person name="Malay A.D."/>
            <person name="Moran D.A.P."/>
            <person name="Tomita M."/>
            <person name="Numata K."/>
            <person name="Arakawa K."/>
        </authorList>
    </citation>
    <scope>NUCLEOTIDE SEQUENCE</scope>
</reference>
<keyword evidence="3" id="KW-1185">Reference proteome</keyword>
<dbReference type="AlphaFoldDB" id="A0A8X6TUN1"/>
<protein>
    <submittedName>
        <fullName evidence="2">Uncharacterized protein</fullName>
    </submittedName>
</protein>
<proteinExistence type="predicted"/>
<evidence type="ECO:0000313" key="2">
    <source>
        <dbReference type="EMBL" id="GFT58202.1"/>
    </source>
</evidence>
<dbReference type="Proteomes" id="UP000887013">
    <property type="component" value="Unassembled WGS sequence"/>
</dbReference>
<evidence type="ECO:0000313" key="3">
    <source>
        <dbReference type="Proteomes" id="UP000887013"/>
    </source>
</evidence>
<accession>A0A8X6TUN1</accession>
<sequence>MSEPIGHPPLLFSLFQEMNPEFLKGEKTGKEELDFLKKRDASIPKPLLGKARGVFWSRDGEQTSSLLWKRPQGSKGIFQSSTYNSRKISNDRKESHHC</sequence>
<feature type="compositionally biased region" description="Polar residues" evidence="1">
    <location>
        <begin position="77"/>
        <end position="87"/>
    </location>
</feature>
<feature type="compositionally biased region" description="Basic and acidic residues" evidence="1">
    <location>
        <begin position="88"/>
        <end position="98"/>
    </location>
</feature>
<dbReference type="EMBL" id="BMAW01113653">
    <property type="protein sequence ID" value="GFT58202.1"/>
    <property type="molecule type" value="Genomic_DNA"/>
</dbReference>
<evidence type="ECO:0000256" key="1">
    <source>
        <dbReference type="SAM" id="MobiDB-lite"/>
    </source>
</evidence>
<comment type="caution">
    <text evidence="2">The sequence shown here is derived from an EMBL/GenBank/DDBJ whole genome shotgun (WGS) entry which is preliminary data.</text>
</comment>
<name>A0A8X6TUN1_NEPPI</name>
<organism evidence="2 3">
    <name type="scientific">Nephila pilipes</name>
    <name type="common">Giant wood spider</name>
    <name type="synonym">Nephila maculata</name>
    <dbReference type="NCBI Taxonomy" id="299642"/>
    <lineage>
        <taxon>Eukaryota</taxon>
        <taxon>Metazoa</taxon>
        <taxon>Ecdysozoa</taxon>
        <taxon>Arthropoda</taxon>
        <taxon>Chelicerata</taxon>
        <taxon>Arachnida</taxon>
        <taxon>Araneae</taxon>
        <taxon>Araneomorphae</taxon>
        <taxon>Entelegynae</taxon>
        <taxon>Araneoidea</taxon>
        <taxon>Nephilidae</taxon>
        <taxon>Nephila</taxon>
    </lineage>
</organism>
<gene>
    <name evidence="2" type="ORF">NPIL_631781</name>
</gene>
<feature type="region of interest" description="Disordered" evidence="1">
    <location>
        <begin position="75"/>
        <end position="98"/>
    </location>
</feature>